<dbReference type="InterPro" id="IPR016197">
    <property type="entry name" value="Chromo-like_dom_sf"/>
</dbReference>
<dbReference type="InterPro" id="IPR056924">
    <property type="entry name" value="SH3_Tf2-1"/>
</dbReference>
<gene>
    <name evidence="3" type="primary">LOC107921756</name>
</gene>
<sequence>MKTEDKVCMVRDQLKVTFDRQKSYADLKRKDIEYSMGDMVFLKQVGLVTYQLELPPELDRIHNVFYISMLRCYCSDLTHIVPVEEIDVRLDLTFKEEPVQILDRDVKVLCRKSIPLVNVLWQNHNSEEATWEPEDSMLQ</sequence>
<reference evidence="3" key="2">
    <citation type="submission" date="2025-08" db="UniProtKB">
        <authorList>
            <consortium name="RefSeq"/>
        </authorList>
    </citation>
    <scope>IDENTIFICATION</scope>
</reference>
<accession>A0ABM3A8B9</accession>
<name>A0ABM3A8B9_GOSHI</name>
<dbReference type="SUPFAM" id="SSF54160">
    <property type="entry name" value="Chromo domain-like"/>
    <property type="match status" value="1"/>
</dbReference>
<dbReference type="PANTHER" id="PTHR46148:SF44">
    <property type="entry name" value="GAG-POL POLYPROTEIN"/>
    <property type="match status" value="1"/>
</dbReference>
<dbReference type="Proteomes" id="UP000818029">
    <property type="component" value="Chromosome A01"/>
</dbReference>
<evidence type="ECO:0000313" key="3">
    <source>
        <dbReference type="RefSeq" id="XP_040951091.1"/>
    </source>
</evidence>
<dbReference type="GeneID" id="107921756"/>
<proteinExistence type="predicted"/>
<evidence type="ECO:0000259" key="1">
    <source>
        <dbReference type="Pfam" id="PF24626"/>
    </source>
</evidence>
<dbReference type="PANTHER" id="PTHR46148">
    <property type="entry name" value="CHROMO DOMAIN-CONTAINING PROTEIN"/>
    <property type="match status" value="1"/>
</dbReference>
<evidence type="ECO:0000313" key="2">
    <source>
        <dbReference type="Proteomes" id="UP000818029"/>
    </source>
</evidence>
<organism evidence="2 3">
    <name type="scientific">Gossypium hirsutum</name>
    <name type="common">Upland cotton</name>
    <name type="synonym">Gossypium mexicanum</name>
    <dbReference type="NCBI Taxonomy" id="3635"/>
    <lineage>
        <taxon>Eukaryota</taxon>
        <taxon>Viridiplantae</taxon>
        <taxon>Streptophyta</taxon>
        <taxon>Embryophyta</taxon>
        <taxon>Tracheophyta</taxon>
        <taxon>Spermatophyta</taxon>
        <taxon>Magnoliopsida</taxon>
        <taxon>eudicotyledons</taxon>
        <taxon>Gunneridae</taxon>
        <taxon>Pentapetalae</taxon>
        <taxon>rosids</taxon>
        <taxon>malvids</taxon>
        <taxon>Malvales</taxon>
        <taxon>Malvaceae</taxon>
        <taxon>Malvoideae</taxon>
        <taxon>Gossypium</taxon>
    </lineage>
</organism>
<protein>
    <recommendedName>
        <fullName evidence="1">Tf2-1-like SH3-like domain-containing protein</fullName>
    </recommendedName>
</protein>
<reference evidence="2" key="1">
    <citation type="journal article" date="2020" name="Nat. Genet.">
        <title>Genomic diversifications of five Gossypium allopolyploid species and their impact on cotton improvement.</title>
        <authorList>
            <person name="Chen Z.J."/>
            <person name="Sreedasyam A."/>
            <person name="Ando A."/>
            <person name="Song Q."/>
            <person name="De Santiago L.M."/>
            <person name="Hulse-Kemp A.M."/>
            <person name="Ding M."/>
            <person name="Ye W."/>
            <person name="Kirkbride R.C."/>
            <person name="Jenkins J."/>
            <person name="Plott C."/>
            <person name="Lovell J."/>
            <person name="Lin Y.M."/>
            <person name="Vaughn R."/>
            <person name="Liu B."/>
            <person name="Simpson S."/>
            <person name="Scheffler B.E."/>
            <person name="Wen L."/>
            <person name="Saski C.A."/>
            <person name="Grover C.E."/>
            <person name="Hu G."/>
            <person name="Conover J.L."/>
            <person name="Carlson J.W."/>
            <person name="Shu S."/>
            <person name="Boston L.B."/>
            <person name="Williams M."/>
            <person name="Peterson D.G."/>
            <person name="McGee K."/>
            <person name="Jones D.C."/>
            <person name="Wendel J.F."/>
            <person name="Stelly D.M."/>
            <person name="Grimwood J."/>
            <person name="Schmutz J."/>
        </authorList>
    </citation>
    <scope>NUCLEOTIDE SEQUENCE [LARGE SCALE GENOMIC DNA]</scope>
    <source>
        <strain evidence="2">cv. TM-1</strain>
    </source>
</reference>
<dbReference type="Pfam" id="PF24626">
    <property type="entry name" value="SH3_Tf2-1"/>
    <property type="match status" value="1"/>
</dbReference>
<dbReference type="RefSeq" id="XP_040951091.1">
    <property type="nucleotide sequence ID" value="XM_041095157.1"/>
</dbReference>
<feature type="domain" description="Tf2-1-like SH3-like" evidence="1">
    <location>
        <begin position="42"/>
        <end position="73"/>
    </location>
</feature>
<keyword evidence="2" id="KW-1185">Reference proteome</keyword>